<evidence type="ECO:0000256" key="5">
    <source>
        <dbReference type="ARBA" id="ARBA00023136"/>
    </source>
</evidence>
<evidence type="ECO:0000256" key="7">
    <source>
        <dbReference type="SAM" id="Phobius"/>
    </source>
</evidence>
<reference evidence="9" key="2">
    <citation type="journal article" date="2022" name="Microbiol. Resour. Announc.">
        <title>Metagenome Sequencing to Explore Phylogenomics of Terrestrial Cyanobacteria.</title>
        <authorList>
            <person name="Ward R.D."/>
            <person name="Stajich J.E."/>
            <person name="Johansen J.R."/>
            <person name="Huntemann M."/>
            <person name="Clum A."/>
            <person name="Foster B."/>
            <person name="Foster B."/>
            <person name="Roux S."/>
            <person name="Palaniappan K."/>
            <person name="Varghese N."/>
            <person name="Mukherjee S."/>
            <person name="Reddy T.B.K."/>
            <person name="Daum C."/>
            <person name="Copeland A."/>
            <person name="Chen I.A."/>
            <person name="Ivanova N.N."/>
            <person name="Kyrpides N.C."/>
            <person name="Shapiro N."/>
            <person name="Eloe-Fadrosh E.A."/>
            <person name="Pietrasiak N."/>
        </authorList>
    </citation>
    <scope>NUCLEOTIDE SEQUENCE</scope>
    <source>
        <strain evidence="9">JT2-VF2</strain>
    </source>
</reference>
<keyword evidence="6" id="KW-0175">Coiled coil</keyword>
<dbReference type="InterPro" id="IPR058982">
    <property type="entry name" value="Beta-barrel_AprE"/>
</dbReference>
<dbReference type="EMBL" id="JAHHHN010000005">
    <property type="protein sequence ID" value="MBW4561807.1"/>
    <property type="molecule type" value="Genomic_DNA"/>
</dbReference>
<evidence type="ECO:0000256" key="1">
    <source>
        <dbReference type="ARBA" id="ARBA00004167"/>
    </source>
</evidence>
<name>A0A951PZI9_9NOST</name>
<evidence type="ECO:0000313" key="9">
    <source>
        <dbReference type="EMBL" id="MBW4561807.1"/>
    </source>
</evidence>
<dbReference type="Gene3D" id="2.40.30.170">
    <property type="match status" value="1"/>
</dbReference>
<accession>A0A951PZI9</accession>
<evidence type="ECO:0000256" key="3">
    <source>
        <dbReference type="ARBA" id="ARBA00022692"/>
    </source>
</evidence>
<evidence type="ECO:0000256" key="6">
    <source>
        <dbReference type="SAM" id="Coils"/>
    </source>
</evidence>
<evidence type="ECO:0000259" key="8">
    <source>
        <dbReference type="Pfam" id="PF26002"/>
    </source>
</evidence>
<dbReference type="PANTHER" id="PTHR30386:SF26">
    <property type="entry name" value="TRANSPORT PROTEIN COMB"/>
    <property type="match status" value="1"/>
</dbReference>
<evidence type="ECO:0000313" key="10">
    <source>
        <dbReference type="Proteomes" id="UP000715781"/>
    </source>
</evidence>
<reference evidence="9" key="1">
    <citation type="submission" date="2021-05" db="EMBL/GenBank/DDBJ databases">
        <authorList>
            <person name="Pietrasiak N."/>
            <person name="Ward R."/>
            <person name="Stajich J.E."/>
            <person name="Kurbessoian T."/>
        </authorList>
    </citation>
    <scope>NUCLEOTIDE SEQUENCE</scope>
    <source>
        <strain evidence="9">JT2-VF2</strain>
    </source>
</reference>
<dbReference type="Gene3D" id="1.10.287.470">
    <property type="entry name" value="Helix hairpin bin"/>
    <property type="match status" value="1"/>
</dbReference>
<comment type="caution">
    <text evidence="9">The sequence shown here is derived from an EMBL/GenBank/DDBJ whole genome shotgun (WGS) entry which is preliminary data.</text>
</comment>
<proteinExistence type="inferred from homology"/>
<keyword evidence="5 7" id="KW-0472">Membrane</keyword>
<keyword evidence="3 7" id="KW-0812">Transmembrane</keyword>
<comment type="similarity">
    <text evidence="2">Belongs to the membrane fusion protein (MFP) (TC 8.A.1) family.</text>
</comment>
<dbReference type="Pfam" id="PF26002">
    <property type="entry name" value="Beta-barrel_AprE"/>
    <property type="match status" value="1"/>
</dbReference>
<gene>
    <name evidence="9" type="ORF">KME32_11755</name>
</gene>
<comment type="subcellular location">
    <subcellularLocation>
        <location evidence="1">Membrane</location>
        <topology evidence="1">Single-pass membrane protein</topology>
    </subcellularLocation>
</comment>
<feature type="coiled-coil region" evidence="6">
    <location>
        <begin position="229"/>
        <end position="344"/>
    </location>
</feature>
<dbReference type="AlphaFoldDB" id="A0A951PZI9"/>
<dbReference type="Proteomes" id="UP000715781">
    <property type="component" value="Unassembled WGS sequence"/>
</dbReference>
<protein>
    <submittedName>
        <fullName evidence="9">HlyD family secretion protein</fullName>
    </submittedName>
</protein>
<organism evidence="9 10">
    <name type="scientific">Mojavia pulchra JT2-VF2</name>
    <dbReference type="NCBI Taxonomy" id="287848"/>
    <lineage>
        <taxon>Bacteria</taxon>
        <taxon>Bacillati</taxon>
        <taxon>Cyanobacteriota</taxon>
        <taxon>Cyanophyceae</taxon>
        <taxon>Nostocales</taxon>
        <taxon>Nostocaceae</taxon>
    </lineage>
</organism>
<dbReference type="Gene3D" id="2.40.50.100">
    <property type="match status" value="2"/>
</dbReference>
<dbReference type="InterPro" id="IPR050739">
    <property type="entry name" value="MFP"/>
</dbReference>
<feature type="coiled-coil region" evidence="6">
    <location>
        <begin position="106"/>
        <end position="151"/>
    </location>
</feature>
<feature type="domain" description="AprE-like beta-barrel" evidence="8">
    <location>
        <begin position="380"/>
        <end position="482"/>
    </location>
</feature>
<dbReference type="PANTHER" id="PTHR30386">
    <property type="entry name" value="MEMBRANE FUSION SUBUNIT OF EMRAB-TOLC MULTIDRUG EFFLUX PUMP"/>
    <property type="match status" value="1"/>
</dbReference>
<sequence length="502" mass="55275">MLSNTNPDFLPSVQENEFIPPISRWTTFGGLFILFVLILTIPVAAVARYKVTVKGQAVVRPAGELRIVQAATEGQVMQIYIKKENQVVKKGDIIATIDDSRLQTKNSQLQTNIQQAKLQLAQINAQINALNSQIRAESDRINRTIASAEADLVGRDRAYQEKKVTTVTEFQEADANVKIALEELHTGEAEFKAAQSNLGATEATLGAAMSKRNRYEAVAKEGALSKDQFEEAQLNVKQQEQAVQAQKATVEARKQTVERLKQAVEAAIARRQGIRVALNPSNAEVTIATERIAQEKASGEANKANLEKERQALINQQIEIQKQLQRDTRELKQIQIEIQETTIKATADGIISKLNLRNPGQTVRPGEEVVQIVPSSAPVVVKAAIESQDKSKVKIGQKVQMRVGACPYPDYGTLNGKVKAISPDATVRQNNQDGTATTNTSPKATAIGAFYEVTIEPETLSLGYRQKKCQIQLGMDGRVDIISREESVLQFFLRKARLIADL</sequence>
<dbReference type="GO" id="GO:0016020">
    <property type="term" value="C:membrane"/>
    <property type="evidence" value="ECO:0007669"/>
    <property type="project" value="UniProtKB-SubCell"/>
</dbReference>
<evidence type="ECO:0000256" key="2">
    <source>
        <dbReference type="ARBA" id="ARBA00009477"/>
    </source>
</evidence>
<dbReference type="SUPFAM" id="SSF69985">
    <property type="entry name" value="Colicin E3 receptor domain"/>
    <property type="match status" value="1"/>
</dbReference>
<feature type="transmembrane region" description="Helical" evidence="7">
    <location>
        <begin position="25"/>
        <end position="47"/>
    </location>
</feature>
<evidence type="ECO:0000256" key="4">
    <source>
        <dbReference type="ARBA" id="ARBA00022989"/>
    </source>
</evidence>
<keyword evidence="4 7" id="KW-1133">Transmembrane helix</keyword>